<dbReference type="Proteomes" id="UP000434172">
    <property type="component" value="Unassembled WGS sequence"/>
</dbReference>
<comment type="caution">
    <text evidence="3">The sequence shown here is derived from an EMBL/GenBank/DDBJ whole genome shotgun (WGS) entry which is preliminary data.</text>
</comment>
<dbReference type="EMBL" id="WOWK01000020">
    <property type="protein sequence ID" value="KAF0328029.1"/>
    <property type="molecule type" value="Genomic_DNA"/>
</dbReference>
<feature type="compositionally biased region" description="Polar residues" evidence="1">
    <location>
        <begin position="305"/>
        <end position="367"/>
    </location>
</feature>
<feature type="region of interest" description="Disordered" evidence="1">
    <location>
        <begin position="110"/>
        <end position="142"/>
    </location>
</feature>
<gene>
    <name evidence="3" type="ORF">GQ607_004860</name>
</gene>
<proteinExistence type="predicted"/>
<keyword evidence="4" id="KW-1185">Reference proteome</keyword>
<protein>
    <submittedName>
        <fullName evidence="3">Uncharacterized protein</fullName>
    </submittedName>
</protein>
<keyword evidence="2" id="KW-0472">Membrane</keyword>
<evidence type="ECO:0000256" key="1">
    <source>
        <dbReference type="SAM" id="MobiDB-lite"/>
    </source>
</evidence>
<dbReference type="AlphaFoldDB" id="A0A8H3ZPW1"/>
<keyword evidence="2" id="KW-1133">Transmembrane helix</keyword>
<feature type="region of interest" description="Disordered" evidence="1">
    <location>
        <begin position="297"/>
        <end position="367"/>
    </location>
</feature>
<reference evidence="3 4" key="1">
    <citation type="submission" date="2019-12" db="EMBL/GenBank/DDBJ databases">
        <title>A genome sequence resource for the geographically widespread anthracnose pathogen Colletotrichum asianum.</title>
        <authorList>
            <person name="Meng Y."/>
        </authorList>
    </citation>
    <scope>NUCLEOTIDE SEQUENCE [LARGE SCALE GENOMIC DNA]</scope>
    <source>
        <strain evidence="3 4">ICMP 18580</strain>
    </source>
</reference>
<accession>A0A8H3ZPW1</accession>
<feature type="compositionally biased region" description="Polar residues" evidence="1">
    <location>
        <begin position="25"/>
        <end position="42"/>
    </location>
</feature>
<organism evidence="3 4">
    <name type="scientific">Colletotrichum asianum</name>
    <dbReference type="NCBI Taxonomy" id="702518"/>
    <lineage>
        <taxon>Eukaryota</taxon>
        <taxon>Fungi</taxon>
        <taxon>Dikarya</taxon>
        <taxon>Ascomycota</taxon>
        <taxon>Pezizomycotina</taxon>
        <taxon>Sordariomycetes</taxon>
        <taxon>Hypocreomycetidae</taxon>
        <taxon>Glomerellales</taxon>
        <taxon>Glomerellaceae</taxon>
        <taxon>Colletotrichum</taxon>
        <taxon>Colletotrichum gloeosporioides species complex</taxon>
    </lineage>
</organism>
<name>A0A8H3ZPW1_9PEZI</name>
<keyword evidence="2" id="KW-0812">Transmembrane</keyword>
<evidence type="ECO:0000313" key="4">
    <source>
        <dbReference type="Proteomes" id="UP000434172"/>
    </source>
</evidence>
<feature type="transmembrane region" description="Helical" evidence="2">
    <location>
        <begin position="147"/>
        <end position="168"/>
    </location>
</feature>
<feature type="region of interest" description="Disordered" evidence="1">
    <location>
        <begin position="19"/>
        <end position="83"/>
    </location>
</feature>
<feature type="compositionally biased region" description="Low complexity" evidence="1">
    <location>
        <begin position="56"/>
        <end position="82"/>
    </location>
</feature>
<sequence>MEKINNRGLADGKTMGYIAMVTETPKPSRQPHQSAPSDSAWNSGGAVATRGRKKMTTATAEPATTKTSKVATSASAKSTKSAEITSTFKTVTRPTTGGSTLWFTEPTTFATTSSSASQTATSGLATPTVSRAPAPKASDKSAPNPQLIIIIPSVVGGVILSFIAIAILKAWHRSREAVKDGNARLASSGLGRWDPTNGQTAHSPSADEDAFPFGHRAPCPLPRPEGIQNGSAQQNQDEYQLQDLTPTQYGGRTQTEIFPAYQDRGSRSYPQSTVGSQRSYIAYQPHPQHQIQLQPAELPGDSYIPSPTTAGPSVQSSPSATAYMQPTSTTESPHQATHTDAYPQNQPAGTYHQASPTGTYMQAVNQN</sequence>
<feature type="region of interest" description="Disordered" evidence="1">
    <location>
        <begin position="187"/>
        <end position="235"/>
    </location>
</feature>
<dbReference type="OrthoDB" id="4842736at2759"/>
<evidence type="ECO:0000313" key="3">
    <source>
        <dbReference type="EMBL" id="KAF0328029.1"/>
    </source>
</evidence>
<evidence type="ECO:0000256" key="2">
    <source>
        <dbReference type="SAM" id="Phobius"/>
    </source>
</evidence>